<evidence type="ECO:0000313" key="1">
    <source>
        <dbReference type="EMBL" id="MDT9600782.1"/>
    </source>
</evidence>
<name>A0ABU3QBY0_9SPHN</name>
<accession>A0ABU3QBY0</accession>
<dbReference type="RefSeq" id="WP_315728258.1">
    <property type="nucleotide sequence ID" value="NZ_JAVUPU010000012.1"/>
</dbReference>
<dbReference type="EMBL" id="JAVUPU010000012">
    <property type="protein sequence ID" value="MDT9600782.1"/>
    <property type="molecule type" value="Genomic_DNA"/>
</dbReference>
<organism evidence="1 2">
    <name type="scientific">Sphingosinicella rhizophila</name>
    <dbReference type="NCBI Taxonomy" id="3050082"/>
    <lineage>
        <taxon>Bacteria</taxon>
        <taxon>Pseudomonadati</taxon>
        <taxon>Pseudomonadota</taxon>
        <taxon>Alphaproteobacteria</taxon>
        <taxon>Sphingomonadales</taxon>
        <taxon>Sphingosinicellaceae</taxon>
        <taxon>Sphingosinicella</taxon>
    </lineage>
</organism>
<gene>
    <name evidence="1" type="ORF">RQX22_17605</name>
</gene>
<sequence>MKRALPWLAPLAALPFLLAGLWLWQDQGMAIWLSGILAACF</sequence>
<reference evidence="1 2" key="1">
    <citation type="submission" date="2023-05" db="EMBL/GenBank/DDBJ databases">
        <authorList>
            <person name="Guo Y."/>
        </authorList>
    </citation>
    <scope>NUCLEOTIDE SEQUENCE [LARGE SCALE GENOMIC DNA]</scope>
    <source>
        <strain evidence="1 2">GR2756</strain>
    </source>
</reference>
<proteinExistence type="predicted"/>
<keyword evidence="2" id="KW-1185">Reference proteome</keyword>
<evidence type="ECO:0000313" key="2">
    <source>
        <dbReference type="Proteomes" id="UP001259572"/>
    </source>
</evidence>
<dbReference type="Proteomes" id="UP001259572">
    <property type="component" value="Unassembled WGS sequence"/>
</dbReference>
<protein>
    <submittedName>
        <fullName evidence="1">Uncharacterized protein</fullName>
    </submittedName>
</protein>
<comment type="caution">
    <text evidence="1">The sequence shown here is derived from an EMBL/GenBank/DDBJ whole genome shotgun (WGS) entry which is preliminary data.</text>
</comment>